<dbReference type="EMBL" id="KT818627">
    <property type="protein sequence ID" value="ALL43095.1"/>
    <property type="molecule type" value="Genomic_DNA"/>
</dbReference>
<reference evidence="1" key="2">
    <citation type="journal article" date="2016" name="Mem. Inst. Oswaldo Cruz">
        <title>Whole genome sequence of Klebsiella pneumoniae U25, a hypermucoviscous, multidrug resistant, biofilm producing isolate from India.</title>
        <authorList>
            <person name="Rafiq Z."/>
            <person name="Sam N."/>
            <person name="Vaidyanathan R."/>
        </authorList>
    </citation>
    <scope>NUCLEOTIDE SEQUENCE</scope>
    <source>
        <strain evidence="1">U25</strain>
        <plasmid evidence="1">U25P002</plasmid>
    </source>
</reference>
<dbReference type="Proteomes" id="UP000501270">
    <property type="component" value="Plasmid 1"/>
</dbReference>
<keyword evidence="2" id="KW-0614">Plasmid</keyword>
<evidence type="ECO:0000313" key="2">
    <source>
        <dbReference type="EMBL" id="ALU57240.1"/>
    </source>
</evidence>
<reference evidence="2" key="1">
    <citation type="submission" date="2015-09" db="EMBL/GenBank/DDBJ databases">
        <title>The first NDM metallo-beta-lactamase-producing Enterobacteriaceae isolate in Poland: evolution of IncFII-type plasmids carrying the bla(NDM-1) gene.</title>
        <authorList>
            <person name="Shin J."/>
            <person name="Ko K.S."/>
        </authorList>
    </citation>
    <scope>NUCLEOTIDE SEQUENCE</scope>
    <source>
        <strain evidence="2">ST147</strain>
        <plasmid evidence="2">pCC1410-1</plasmid>
    </source>
</reference>
<dbReference type="EMBL" id="KT725788">
    <property type="protein sequence ID" value="ALU57240.1"/>
    <property type="molecule type" value="Genomic_DNA"/>
</dbReference>
<gene>
    <name evidence="2" type="primary">orf94</name>
    <name evidence="1" type="ORF">AU29_00905</name>
    <name evidence="3" type="ORF">P54MCR1_PROKKA_00057</name>
</gene>
<name>A0A0U3IUD1_KLEPN</name>
<evidence type="ECO:0000313" key="1">
    <source>
        <dbReference type="EMBL" id="ALL43095.1"/>
    </source>
</evidence>
<organism evidence="2">
    <name type="scientific">Klebsiella pneumoniae</name>
    <dbReference type="NCBI Taxonomy" id="573"/>
    <lineage>
        <taxon>Bacteria</taxon>
        <taxon>Pseudomonadati</taxon>
        <taxon>Pseudomonadota</taxon>
        <taxon>Gammaproteobacteria</taxon>
        <taxon>Enterobacterales</taxon>
        <taxon>Enterobacteriaceae</taxon>
        <taxon>Klebsiella/Raoultella group</taxon>
        <taxon>Klebsiella</taxon>
        <taxon>Klebsiella pneumoniae complex</taxon>
    </lineage>
</organism>
<geneLocation type="plasmid" evidence="2">
    <name>pCC1410-1</name>
</geneLocation>
<sequence>MTTILSDYNKSILIELLNTNRQIIVVHGDDIDDYYTDSCYDIIFIDYYDDDDFTYNGQEIWRGDSIYLVKSYQDEIQNRIEKGQELIFVNKENDISFSESILTYYHLFDYAGKTFEIDGQIIDEQTKVFAAPERRCACRTCWKVPARKT</sequence>
<evidence type="ECO:0000313" key="4">
    <source>
        <dbReference type="Proteomes" id="UP000501270"/>
    </source>
</evidence>
<reference evidence="3 4" key="3">
    <citation type="submission" date="2020-04" db="EMBL/GenBank/DDBJ databases">
        <authorList>
            <person name="Naeem R."/>
            <person name="Antony C."/>
            <person name="Guan Q."/>
        </authorList>
    </citation>
    <scope>NUCLEOTIDE SEQUENCE [LARGE SCALE GENOMIC DNA]</scope>
    <source>
        <plasmid evidence="3">1</plasmid>
        <plasmid evidence="4">Chromosome: 1</plasmid>
    </source>
</reference>
<evidence type="ECO:0000313" key="3">
    <source>
        <dbReference type="EMBL" id="CAD0257010.1"/>
    </source>
</evidence>
<dbReference type="EMBL" id="LR793264">
    <property type="protein sequence ID" value="CAD0257010.1"/>
    <property type="molecule type" value="Genomic_DNA"/>
</dbReference>
<protein>
    <submittedName>
        <fullName evidence="2">Orf94</fullName>
    </submittedName>
</protein>
<proteinExistence type="predicted"/>
<accession>A0A0U3IUD1</accession>
<geneLocation type="plasmid" evidence="1">
    <name>U25P002</name>
</geneLocation>
<dbReference type="AlphaFoldDB" id="A0A0U3IUD1"/>
<dbReference type="RefSeq" id="WP_013362817.1">
    <property type="nucleotide sequence ID" value="NZ_AP023454.1"/>
</dbReference>
<geneLocation type="plasmid" evidence="3">
    <name>1</name>
</geneLocation>